<dbReference type="Proteomes" id="UP000499080">
    <property type="component" value="Unassembled WGS sequence"/>
</dbReference>
<gene>
    <name evidence="2" type="ORF">AVEN_100917_1</name>
</gene>
<feature type="region of interest" description="Disordered" evidence="1">
    <location>
        <begin position="18"/>
        <end position="43"/>
    </location>
</feature>
<feature type="compositionally biased region" description="Basic residues" evidence="1">
    <location>
        <begin position="18"/>
        <end position="34"/>
    </location>
</feature>
<dbReference type="EMBL" id="BGPR01000035">
    <property type="protein sequence ID" value="GBL84067.1"/>
    <property type="molecule type" value="Genomic_DNA"/>
</dbReference>
<sequence>MDQISFKGNPLAEHLIKRKAPSIRSPRAARRQACPRKPDGRRRDYVKALRPSSDVKGLTPLGLADLAKCHESRIHDEGEMWHLLLSRTFTSQINWIFWNTRWRKPSKSMEISQMACDGWNSVWTKIGA</sequence>
<organism evidence="2 3">
    <name type="scientific">Araneus ventricosus</name>
    <name type="common">Orbweaver spider</name>
    <name type="synonym">Epeira ventricosa</name>
    <dbReference type="NCBI Taxonomy" id="182803"/>
    <lineage>
        <taxon>Eukaryota</taxon>
        <taxon>Metazoa</taxon>
        <taxon>Ecdysozoa</taxon>
        <taxon>Arthropoda</taxon>
        <taxon>Chelicerata</taxon>
        <taxon>Arachnida</taxon>
        <taxon>Araneae</taxon>
        <taxon>Araneomorphae</taxon>
        <taxon>Entelegynae</taxon>
        <taxon>Araneoidea</taxon>
        <taxon>Araneidae</taxon>
        <taxon>Araneus</taxon>
    </lineage>
</organism>
<accession>A0A4Y2AX04</accession>
<comment type="caution">
    <text evidence="2">The sequence shown here is derived from an EMBL/GenBank/DDBJ whole genome shotgun (WGS) entry which is preliminary data.</text>
</comment>
<evidence type="ECO:0000256" key="1">
    <source>
        <dbReference type="SAM" id="MobiDB-lite"/>
    </source>
</evidence>
<proteinExistence type="predicted"/>
<keyword evidence="3" id="KW-1185">Reference proteome</keyword>
<name>A0A4Y2AX04_ARAVE</name>
<dbReference type="AlphaFoldDB" id="A0A4Y2AX04"/>
<evidence type="ECO:0000313" key="2">
    <source>
        <dbReference type="EMBL" id="GBL84067.1"/>
    </source>
</evidence>
<reference evidence="2 3" key="1">
    <citation type="journal article" date="2019" name="Sci. Rep.">
        <title>Orb-weaving spider Araneus ventricosus genome elucidates the spidroin gene catalogue.</title>
        <authorList>
            <person name="Kono N."/>
            <person name="Nakamura H."/>
            <person name="Ohtoshi R."/>
            <person name="Moran D.A.P."/>
            <person name="Shinohara A."/>
            <person name="Yoshida Y."/>
            <person name="Fujiwara M."/>
            <person name="Mori M."/>
            <person name="Tomita M."/>
            <person name="Arakawa K."/>
        </authorList>
    </citation>
    <scope>NUCLEOTIDE SEQUENCE [LARGE SCALE GENOMIC DNA]</scope>
</reference>
<protein>
    <submittedName>
        <fullName evidence="2">Uncharacterized protein</fullName>
    </submittedName>
</protein>
<evidence type="ECO:0000313" key="3">
    <source>
        <dbReference type="Proteomes" id="UP000499080"/>
    </source>
</evidence>